<feature type="transmembrane region" description="Helical" evidence="6">
    <location>
        <begin position="250"/>
        <end position="271"/>
    </location>
</feature>
<dbReference type="GO" id="GO:0042910">
    <property type="term" value="F:xenobiotic transmembrane transporter activity"/>
    <property type="evidence" value="ECO:0007669"/>
    <property type="project" value="InterPro"/>
</dbReference>
<dbReference type="PANTHER" id="PTHR43298:SF2">
    <property type="entry name" value="FMN_FAD EXPORTER YEEO-RELATED"/>
    <property type="match status" value="1"/>
</dbReference>
<dbReference type="Pfam" id="PF01554">
    <property type="entry name" value="MatE"/>
    <property type="match status" value="1"/>
</dbReference>
<reference evidence="8" key="1">
    <citation type="submission" date="2018-06" db="EMBL/GenBank/DDBJ databases">
        <title>Complete genome sequences of Mycoplasma anatis, M. anseris and M. cloacale type strains.</title>
        <authorList>
            <person name="Grozner D."/>
            <person name="Forro B."/>
            <person name="Sulyok K.M."/>
            <person name="Marton S."/>
            <person name="Kreizinger Z."/>
            <person name="Banyai K."/>
            <person name="Gyuranecz M."/>
        </authorList>
    </citation>
    <scope>NUCLEOTIDE SEQUENCE [LARGE SCALE GENOMIC DNA]</scope>
    <source>
        <strain evidence="8">ATCC 49234</strain>
    </source>
</reference>
<feature type="transmembrane region" description="Helical" evidence="6">
    <location>
        <begin position="408"/>
        <end position="428"/>
    </location>
</feature>
<dbReference type="KEGG" id="mane:DP065_02265"/>
<keyword evidence="6" id="KW-1133">Transmembrane helix</keyword>
<keyword evidence="4" id="KW-0813">Transport</keyword>
<evidence type="ECO:0000256" key="2">
    <source>
        <dbReference type="ARBA" id="ARBA00010199"/>
    </source>
</evidence>
<keyword evidence="6" id="KW-0812">Transmembrane</keyword>
<feature type="transmembrane region" description="Helical" evidence="6">
    <location>
        <begin position="472"/>
        <end position="495"/>
    </location>
</feature>
<protein>
    <recommendedName>
        <fullName evidence="3">Probable multidrug resistance protein NorM</fullName>
    </recommendedName>
    <alternativeName>
        <fullName evidence="5">Multidrug-efflux transporter</fullName>
    </alternativeName>
</protein>
<keyword evidence="6" id="KW-0472">Membrane</keyword>
<evidence type="ECO:0000256" key="1">
    <source>
        <dbReference type="ARBA" id="ARBA00003408"/>
    </source>
</evidence>
<feature type="transmembrane region" description="Helical" evidence="6">
    <location>
        <begin position="81"/>
        <end position="104"/>
    </location>
</feature>
<evidence type="ECO:0000256" key="5">
    <source>
        <dbReference type="ARBA" id="ARBA00031636"/>
    </source>
</evidence>
<evidence type="ECO:0000256" key="4">
    <source>
        <dbReference type="ARBA" id="ARBA00022448"/>
    </source>
</evidence>
<feature type="transmembrane region" description="Helical" evidence="6">
    <location>
        <begin position="507"/>
        <end position="524"/>
    </location>
</feature>
<dbReference type="EMBL" id="CP030140">
    <property type="protein sequence ID" value="AWX69566.1"/>
    <property type="molecule type" value="Genomic_DNA"/>
</dbReference>
<dbReference type="RefSeq" id="WP_052169672.1">
    <property type="nucleotide sequence ID" value="NZ_CP030140.1"/>
</dbReference>
<feature type="transmembrane region" description="Helical" evidence="6">
    <location>
        <begin position="219"/>
        <end position="238"/>
    </location>
</feature>
<dbReference type="GO" id="GO:0015297">
    <property type="term" value="F:antiporter activity"/>
    <property type="evidence" value="ECO:0007669"/>
    <property type="project" value="InterPro"/>
</dbReference>
<feature type="transmembrane region" description="Helical" evidence="6">
    <location>
        <begin position="116"/>
        <end position="142"/>
    </location>
</feature>
<feature type="transmembrane region" description="Helical" evidence="6">
    <location>
        <begin position="32"/>
        <end position="57"/>
    </location>
</feature>
<dbReference type="InterPro" id="IPR050222">
    <property type="entry name" value="MATE_MdtK"/>
</dbReference>
<evidence type="ECO:0000313" key="8">
    <source>
        <dbReference type="Proteomes" id="UP000250218"/>
    </source>
</evidence>
<organism evidence="7 8">
    <name type="scientific">[Mycoplasma] anseris</name>
    <dbReference type="NCBI Taxonomy" id="92400"/>
    <lineage>
        <taxon>Bacteria</taxon>
        <taxon>Bacillati</taxon>
        <taxon>Mycoplasmatota</taxon>
        <taxon>Mycoplasmoidales</taxon>
        <taxon>Metamycoplasmataceae</taxon>
        <taxon>Metamycoplasma</taxon>
    </lineage>
</organism>
<comment type="similarity">
    <text evidence="2">Belongs to the multi antimicrobial extrusion (MATE) (TC 2.A.66.1) family.</text>
</comment>
<feature type="transmembrane region" description="Helical" evidence="6">
    <location>
        <begin position="277"/>
        <end position="298"/>
    </location>
</feature>
<feature type="transmembrane region" description="Helical" evidence="6">
    <location>
        <begin position="370"/>
        <end position="388"/>
    </location>
</feature>
<proteinExistence type="inferred from homology"/>
<gene>
    <name evidence="7" type="ORF">DP065_02265</name>
</gene>
<dbReference type="InterPro" id="IPR002528">
    <property type="entry name" value="MATE_fam"/>
</dbReference>
<feature type="transmembrane region" description="Helical" evidence="6">
    <location>
        <begin position="319"/>
        <end position="338"/>
    </location>
</feature>
<dbReference type="Proteomes" id="UP000250218">
    <property type="component" value="Chromosome"/>
</dbReference>
<name>A0A2Z4NDI3_9BACT</name>
<evidence type="ECO:0000256" key="6">
    <source>
        <dbReference type="SAM" id="Phobius"/>
    </source>
</evidence>
<keyword evidence="8" id="KW-1185">Reference proteome</keyword>
<evidence type="ECO:0000313" key="7">
    <source>
        <dbReference type="EMBL" id="AWX69566.1"/>
    </source>
</evidence>
<sequence length="541" mass="62057">MKTRSVNNHQQIVNNKLRHFFGIKDFKKIFKLVLPIFIQILVLDIITLATALATTLYNRVYHIDGSYNGAYFYMFSKILNIYKIVTFIPIIYQLGVLVVASNLFGQEKFKEIPKLIASACWVSLILNLSFYLLVFFLSPFLLNWAGAKHEMLIGFDDKESYTTYLNNVNLAKINNLLLNLKDTLFLDGGSYLINGKELIFNKTNYQIIQQDELNFAIKFFKITIIDLFIFSIAQILVAGLQGIEKNKEGMVAVVISLITKLIWTYTLLFGIKPNNVMMYVSLETVVGAFAQLVVAWIFCSKHIFNKWKISIKETWHNNYIKKMFLIGLPIAIENGIWFTSQYFVANAIPFAKLDEKYIGMYRAMTNVYDIFTGYVFALSFVTNVLVSIEVGKNNHQEAYLIGNSCFKLGIYSQIIWSILGIIFTWPMLKLFSIDNQTINQIGYTLIFVAMIRGIADVGNLTTLRGLWSTGDVWIPNVVAIITMIGIQISSTYLIVYYAKNVSQDIKFLLIIASMGIDPLLRSILFKMRWISKKWTKYAIQI</sequence>
<dbReference type="GO" id="GO:0005886">
    <property type="term" value="C:plasma membrane"/>
    <property type="evidence" value="ECO:0007669"/>
    <property type="project" value="TreeGrafter"/>
</dbReference>
<dbReference type="PANTHER" id="PTHR43298">
    <property type="entry name" value="MULTIDRUG RESISTANCE PROTEIN NORM-RELATED"/>
    <property type="match status" value="1"/>
</dbReference>
<dbReference type="AlphaFoldDB" id="A0A2Z4NDI3"/>
<evidence type="ECO:0000256" key="3">
    <source>
        <dbReference type="ARBA" id="ARBA00020268"/>
    </source>
</evidence>
<accession>A0A2Z4NDI3</accession>
<feature type="transmembrane region" description="Helical" evidence="6">
    <location>
        <begin position="440"/>
        <end position="460"/>
    </location>
</feature>
<comment type="function">
    <text evidence="1">Multidrug efflux pump.</text>
</comment>